<dbReference type="GO" id="GO:0016020">
    <property type="term" value="C:membrane"/>
    <property type="evidence" value="ECO:0007669"/>
    <property type="project" value="InterPro"/>
</dbReference>
<feature type="transmembrane region" description="Helical" evidence="1">
    <location>
        <begin position="83"/>
        <end position="103"/>
    </location>
</feature>
<dbReference type="Proteomes" id="UP000501868">
    <property type="component" value="Chromosome"/>
</dbReference>
<feature type="transmembrane region" description="Helical" evidence="1">
    <location>
        <begin position="20"/>
        <end position="41"/>
    </location>
</feature>
<sequence>MKKWFPHGKWTKYYVWLHHYSIVSFLVLMVTGLALYIPFFHVRLIRYLFFLYDAHIFFGIVFFLSLFSPIVKKLPKVNRIRKVDWFMPIFFGTAIVLTGFSLWKVNWFPASIRETAFAWHGNLSYLLGIWFILHGFFKATGTQYPQTHVTKKMDSERRQFLLWGVSGLVIGAISMTPFSKLFTTREKVSTDSRPGIHVFPEYFTVTDNYPKVSLNKYQLKIDGLVTTKKSITLDQLTSLPVTKQIKNFQCVTGWTVTDVEWEGIHIRELVSLVKPTSEASFITFYSADGVYTESLSLKEAMESDVLLAYKMDNQPLRVEQGFPLRLVVPKMYGYKSIKWVNRVEFASTRIQGYWEQRGYPAEATF</sequence>
<evidence type="ECO:0000259" key="2">
    <source>
        <dbReference type="Pfam" id="PF00174"/>
    </source>
</evidence>
<keyword evidence="1" id="KW-1133">Transmembrane helix</keyword>
<reference evidence="3 4" key="1">
    <citation type="submission" date="2020-04" db="EMBL/GenBank/DDBJ databases">
        <title>Genome-Wide Identification of 5-Methylcytosine Sites in Bacterial Genomes By High-Throughput Sequencing of MspJI Restriction Fragments.</title>
        <authorList>
            <person name="Wu V."/>
        </authorList>
    </citation>
    <scope>NUCLEOTIDE SEQUENCE [LARGE SCALE GENOMIC DNA]</scope>
    <source>
        <strain evidence="3 4">S2</strain>
    </source>
</reference>
<dbReference type="Pfam" id="PF00174">
    <property type="entry name" value="Oxidored_molyb"/>
    <property type="match status" value="1"/>
</dbReference>
<evidence type="ECO:0000313" key="4">
    <source>
        <dbReference type="Proteomes" id="UP000501868"/>
    </source>
</evidence>
<feature type="domain" description="Oxidoreductase molybdopterin-binding" evidence="2">
    <location>
        <begin position="209"/>
        <end position="354"/>
    </location>
</feature>
<organism evidence="3 4">
    <name type="scientific">Priestia megaterium</name>
    <name type="common">Bacillus megaterium</name>
    <dbReference type="NCBI Taxonomy" id="1404"/>
    <lineage>
        <taxon>Bacteria</taxon>
        <taxon>Bacillati</taxon>
        <taxon>Bacillota</taxon>
        <taxon>Bacilli</taxon>
        <taxon>Bacillales</taxon>
        <taxon>Bacillaceae</taxon>
        <taxon>Priestia</taxon>
    </lineage>
</organism>
<dbReference type="Gene3D" id="3.90.420.10">
    <property type="entry name" value="Oxidoreductase, molybdopterin-binding domain"/>
    <property type="match status" value="1"/>
</dbReference>
<feature type="transmembrane region" description="Helical" evidence="1">
    <location>
        <begin position="123"/>
        <end position="139"/>
    </location>
</feature>
<feature type="transmembrane region" description="Helical" evidence="1">
    <location>
        <begin position="47"/>
        <end position="71"/>
    </location>
</feature>
<dbReference type="InterPro" id="IPR016174">
    <property type="entry name" value="Di-haem_cyt_TM"/>
</dbReference>
<gene>
    <name evidence="3" type="ORF">HFZ78_20040</name>
</gene>
<dbReference type="InterPro" id="IPR000572">
    <property type="entry name" value="OxRdtase_Mopterin-bd_dom"/>
</dbReference>
<dbReference type="EMBL" id="CP051128">
    <property type="protein sequence ID" value="QIZ08709.1"/>
    <property type="molecule type" value="Genomic_DNA"/>
</dbReference>
<name>A0A6H1P567_PRIMG</name>
<dbReference type="PANTHER" id="PTHR43032">
    <property type="entry name" value="PROTEIN-METHIONINE-SULFOXIDE REDUCTASE"/>
    <property type="match status" value="1"/>
</dbReference>
<dbReference type="SUPFAM" id="SSF56524">
    <property type="entry name" value="Oxidoreductase molybdopterin-binding domain"/>
    <property type="match status" value="1"/>
</dbReference>
<dbReference type="GO" id="GO:0022904">
    <property type="term" value="P:respiratory electron transport chain"/>
    <property type="evidence" value="ECO:0007669"/>
    <property type="project" value="InterPro"/>
</dbReference>
<feature type="transmembrane region" description="Helical" evidence="1">
    <location>
        <begin position="160"/>
        <end position="178"/>
    </location>
</feature>
<dbReference type="AlphaFoldDB" id="A0A6H1P567"/>
<evidence type="ECO:0000256" key="1">
    <source>
        <dbReference type="SAM" id="Phobius"/>
    </source>
</evidence>
<keyword evidence="1" id="KW-0812">Transmembrane</keyword>
<evidence type="ECO:0000313" key="3">
    <source>
        <dbReference type="EMBL" id="QIZ08709.1"/>
    </source>
</evidence>
<dbReference type="Gene3D" id="1.20.950.20">
    <property type="entry name" value="Transmembrane di-heme cytochromes, Chain C"/>
    <property type="match status" value="1"/>
</dbReference>
<accession>A0A6H1P567</accession>
<keyword evidence="1" id="KW-0472">Membrane</keyword>
<dbReference type="SUPFAM" id="SSF81342">
    <property type="entry name" value="Transmembrane di-heme cytochromes"/>
    <property type="match status" value="1"/>
</dbReference>
<protein>
    <submittedName>
        <fullName evidence="3">Molybdopterin-dependent oxidoreductase</fullName>
    </submittedName>
</protein>
<reference evidence="3 4" key="2">
    <citation type="submission" date="2020-04" db="EMBL/GenBank/DDBJ databases">
        <authorList>
            <person name="Fomenkov A."/>
            <person name="Anton B.P."/>
            <person name="Roberts R.J."/>
        </authorList>
    </citation>
    <scope>NUCLEOTIDE SEQUENCE [LARGE SCALE GENOMIC DNA]</scope>
    <source>
        <strain evidence="3 4">S2</strain>
    </source>
</reference>
<proteinExistence type="predicted"/>
<dbReference type="InterPro" id="IPR036374">
    <property type="entry name" value="OxRdtase_Mopterin-bd_sf"/>
</dbReference>